<evidence type="ECO:0000259" key="8">
    <source>
        <dbReference type="PROSITE" id="PS50850"/>
    </source>
</evidence>
<feature type="transmembrane region" description="Helical" evidence="7">
    <location>
        <begin position="263"/>
        <end position="282"/>
    </location>
</feature>
<evidence type="ECO:0000313" key="10">
    <source>
        <dbReference type="Proteomes" id="UP001519863"/>
    </source>
</evidence>
<feature type="transmembrane region" description="Helical" evidence="7">
    <location>
        <begin position="382"/>
        <end position="402"/>
    </location>
</feature>
<comment type="subcellular location">
    <subcellularLocation>
        <location evidence="1">Cell membrane</location>
        <topology evidence="1">Multi-pass membrane protein</topology>
    </subcellularLocation>
</comment>
<feature type="transmembrane region" description="Helical" evidence="7">
    <location>
        <begin position="229"/>
        <end position="251"/>
    </location>
</feature>
<feature type="transmembrane region" description="Helical" evidence="7">
    <location>
        <begin position="112"/>
        <end position="136"/>
    </location>
</feature>
<dbReference type="PROSITE" id="PS50850">
    <property type="entry name" value="MFS"/>
    <property type="match status" value="1"/>
</dbReference>
<feature type="transmembrane region" description="Helical" evidence="7">
    <location>
        <begin position="175"/>
        <end position="198"/>
    </location>
</feature>
<dbReference type="PANTHER" id="PTHR43385">
    <property type="entry name" value="RIBOFLAVIN TRANSPORTER RIBJ"/>
    <property type="match status" value="1"/>
</dbReference>
<name>A0ABS7BEB3_9ACTN</name>
<evidence type="ECO:0000256" key="7">
    <source>
        <dbReference type="SAM" id="Phobius"/>
    </source>
</evidence>
<dbReference type="SUPFAM" id="SSF103473">
    <property type="entry name" value="MFS general substrate transporter"/>
    <property type="match status" value="1"/>
</dbReference>
<dbReference type="RefSeq" id="WP_220148369.1">
    <property type="nucleotide sequence ID" value="NZ_JAHXZI010000025.1"/>
</dbReference>
<dbReference type="InterPro" id="IPR052983">
    <property type="entry name" value="MFS_Riboflavin_Transporter"/>
</dbReference>
<feature type="transmembrane region" description="Helical" evidence="7">
    <location>
        <begin position="349"/>
        <end position="376"/>
    </location>
</feature>
<feature type="transmembrane region" description="Helical" evidence="7">
    <location>
        <begin position="56"/>
        <end position="76"/>
    </location>
</feature>
<feature type="domain" description="Major facilitator superfamily (MFS) profile" evidence="8">
    <location>
        <begin position="21"/>
        <end position="405"/>
    </location>
</feature>
<dbReference type="InterPro" id="IPR020846">
    <property type="entry name" value="MFS_dom"/>
</dbReference>
<feature type="region of interest" description="Disordered" evidence="6">
    <location>
        <begin position="409"/>
        <end position="439"/>
    </location>
</feature>
<dbReference type="InterPro" id="IPR011701">
    <property type="entry name" value="MFS"/>
</dbReference>
<proteinExistence type="predicted"/>
<dbReference type="PANTHER" id="PTHR43385:SF1">
    <property type="entry name" value="RIBOFLAVIN TRANSPORTER RIBJ"/>
    <property type="match status" value="1"/>
</dbReference>
<feature type="transmembrane region" description="Helical" evidence="7">
    <location>
        <begin position="88"/>
        <end position="106"/>
    </location>
</feature>
<sequence length="439" mass="45621">MTTTNPPAAGRGRRVFHGWWIVVTFAVTQTIGYGSLYYAFAVLLHPISADLHTSPAVVTGVFTTAILAQAAAAVPVGRWLDHHGGRALMTAGAILGAGMLVAWAQARTVWQLYLIFAGLGVAKAMALYEAATPVLVSWFDATRRPRAILGMIVVAGFASTIFMPLTGWLNDRHGWRATLLMLAALYASIAVPLHVLVVRRAPSALHVSRHHGSVHRRTLIRAAVRDRRFWWLAAAFVAHAAAMTTMTVHLVGYLTSRGHPPTFAASVAGLLGVLSVTGRLLLTAAGRRIRLHRIVAVVFALQAAAAFTLPAIAGTRLGAILGVTAFGLGFGIASLATPQLLADRYGTGAYASIAGTLAAFVTLAKAGAPLAAAGLLTLTGDYLAVLSAIGTAGLIAVGGILARAGTPRPVPPVADSTATAPRRASTGPGPTPPGHTFHT</sequence>
<feature type="transmembrane region" description="Helical" evidence="7">
    <location>
        <begin position="319"/>
        <end position="337"/>
    </location>
</feature>
<accession>A0ABS7BEB3</accession>
<comment type="caution">
    <text evidence="9">The sequence shown here is derived from an EMBL/GenBank/DDBJ whole genome shotgun (WGS) entry which is preliminary data.</text>
</comment>
<evidence type="ECO:0000256" key="2">
    <source>
        <dbReference type="ARBA" id="ARBA00022448"/>
    </source>
</evidence>
<reference evidence="9 10" key="1">
    <citation type="journal article" date="2013" name="Antonie Van Leeuwenhoek">
        <title>Actinoplanes hulinensis sp. nov., a novel actinomycete isolated from soybean root (Glycine max (L.) Merr).</title>
        <authorList>
            <person name="Shen Y."/>
            <person name="Liu C."/>
            <person name="Wang X."/>
            <person name="Zhao J."/>
            <person name="Jia F."/>
            <person name="Zhang Y."/>
            <person name="Wang L."/>
            <person name="Yang D."/>
            <person name="Xiang W."/>
        </authorList>
    </citation>
    <scope>NUCLEOTIDE SEQUENCE [LARGE SCALE GENOMIC DNA]</scope>
    <source>
        <strain evidence="9 10">NEAU-M9</strain>
    </source>
</reference>
<dbReference type="InterPro" id="IPR036259">
    <property type="entry name" value="MFS_trans_sf"/>
</dbReference>
<keyword evidence="4 7" id="KW-1133">Transmembrane helix</keyword>
<keyword evidence="3 7" id="KW-0812">Transmembrane</keyword>
<evidence type="ECO:0000256" key="6">
    <source>
        <dbReference type="SAM" id="MobiDB-lite"/>
    </source>
</evidence>
<keyword evidence="2" id="KW-0813">Transport</keyword>
<dbReference type="Proteomes" id="UP001519863">
    <property type="component" value="Unassembled WGS sequence"/>
</dbReference>
<protein>
    <submittedName>
        <fullName evidence="9">MFS transporter</fullName>
    </submittedName>
</protein>
<gene>
    <name evidence="9" type="ORF">KZ829_36330</name>
</gene>
<keyword evidence="5 7" id="KW-0472">Membrane</keyword>
<feature type="transmembrane region" description="Helical" evidence="7">
    <location>
        <begin position="20"/>
        <end position="44"/>
    </location>
</feature>
<organism evidence="9 10">
    <name type="scientific">Actinoplanes hulinensis</name>
    <dbReference type="NCBI Taxonomy" id="1144547"/>
    <lineage>
        <taxon>Bacteria</taxon>
        <taxon>Bacillati</taxon>
        <taxon>Actinomycetota</taxon>
        <taxon>Actinomycetes</taxon>
        <taxon>Micromonosporales</taxon>
        <taxon>Micromonosporaceae</taxon>
        <taxon>Actinoplanes</taxon>
    </lineage>
</organism>
<feature type="transmembrane region" description="Helical" evidence="7">
    <location>
        <begin position="148"/>
        <end position="169"/>
    </location>
</feature>
<dbReference type="Gene3D" id="1.20.1250.20">
    <property type="entry name" value="MFS general substrate transporter like domains"/>
    <property type="match status" value="1"/>
</dbReference>
<dbReference type="Pfam" id="PF07690">
    <property type="entry name" value="MFS_1"/>
    <property type="match status" value="1"/>
</dbReference>
<feature type="transmembrane region" description="Helical" evidence="7">
    <location>
        <begin position="294"/>
        <end position="313"/>
    </location>
</feature>
<evidence type="ECO:0000256" key="3">
    <source>
        <dbReference type="ARBA" id="ARBA00022692"/>
    </source>
</evidence>
<evidence type="ECO:0000256" key="1">
    <source>
        <dbReference type="ARBA" id="ARBA00004651"/>
    </source>
</evidence>
<evidence type="ECO:0000256" key="5">
    <source>
        <dbReference type="ARBA" id="ARBA00023136"/>
    </source>
</evidence>
<dbReference type="EMBL" id="JAHXZI010000025">
    <property type="protein sequence ID" value="MBW6439206.1"/>
    <property type="molecule type" value="Genomic_DNA"/>
</dbReference>
<evidence type="ECO:0000256" key="4">
    <source>
        <dbReference type="ARBA" id="ARBA00022989"/>
    </source>
</evidence>
<evidence type="ECO:0000313" key="9">
    <source>
        <dbReference type="EMBL" id="MBW6439206.1"/>
    </source>
</evidence>
<keyword evidence="10" id="KW-1185">Reference proteome</keyword>